<dbReference type="GeneID" id="127749509"/>
<evidence type="ECO:0000313" key="2">
    <source>
        <dbReference type="Proteomes" id="UP000504606"/>
    </source>
</evidence>
<accession>A0A9C6U6H0</accession>
<evidence type="ECO:0000313" key="3">
    <source>
        <dbReference type="RefSeq" id="XP_052123879.1"/>
    </source>
</evidence>
<feature type="chain" id="PRO_5039016710" evidence="1">
    <location>
        <begin position="22"/>
        <end position="134"/>
    </location>
</feature>
<dbReference type="Proteomes" id="UP000504606">
    <property type="component" value="Unplaced"/>
</dbReference>
<name>A0A9C6U6H0_FRAOC</name>
<sequence>MAVTLPVVLALAALCCAAVAALEPAAAASTIVSYPESHDGIKGQKNQGCDKGCISGDVCHKAGTTWADDSIKSCKVFVCNTKKSKEGKLTYDVGTKRCPKLPSPGQTYKKVPGDPKKAYPQCCPYLVKKTSKKN</sequence>
<dbReference type="AlphaFoldDB" id="A0A9C6U6H0"/>
<dbReference type="RefSeq" id="XP_052123879.1">
    <property type="nucleotide sequence ID" value="XM_052267919.1"/>
</dbReference>
<protein>
    <submittedName>
        <fullName evidence="3">Uncharacterized protein LOC127749509 isoform X1</fullName>
    </submittedName>
</protein>
<keyword evidence="2" id="KW-1185">Reference proteome</keyword>
<reference evidence="3" key="1">
    <citation type="submission" date="2025-08" db="UniProtKB">
        <authorList>
            <consortium name="RefSeq"/>
        </authorList>
    </citation>
    <scope>IDENTIFICATION</scope>
    <source>
        <tissue evidence="3">Whole organism</tissue>
    </source>
</reference>
<proteinExistence type="predicted"/>
<feature type="signal peptide" evidence="1">
    <location>
        <begin position="1"/>
        <end position="21"/>
    </location>
</feature>
<evidence type="ECO:0000256" key="1">
    <source>
        <dbReference type="SAM" id="SignalP"/>
    </source>
</evidence>
<gene>
    <name evidence="3" type="primary">LOC127749509</name>
</gene>
<organism evidence="2 3">
    <name type="scientific">Frankliniella occidentalis</name>
    <name type="common">Western flower thrips</name>
    <name type="synonym">Euthrips occidentalis</name>
    <dbReference type="NCBI Taxonomy" id="133901"/>
    <lineage>
        <taxon>Eukaryota</taxon>
        <taxon>Metazoa</taxon>
        <taxon>Ecdysozoa</taxon>
        <taxon>Arthropoda</taxon>
        <taxon>Hexapoda</taxon>
        <taxon>Insecta</taxon>
        <taxon>Pterygota</taxon>
        <taxon>Neoptera</taxon>
        <taxon>Paraneoptera</taxon>
        <taxon>Thysanoptera</taxon>
        <taxon>Terebrantia</taxon>
        <taxon>Thripoidea</taxon>
        <taxon>Thripidae</taxon>
        <taxon>Frankliniella</taxon>
    </lineage>
</organism>
<dbReference type="KEGG" id="foc:127749509"/>
<keyword evidence="1" id="KW-0732">Signal</keyword>